<dbReference type="EMBL" id="JAHQCS010000088">
    <property type="protein sequence ID" value="MBU9711942.1"/>
    <property type="molecule type" value="Genomic_DNA"/>
</dbReference>
<gene>
    <name evidence="1" type="ORF">KS419_09350</name>
</gene>
<accession>A0ABS6JE38</accession>
<keyword evidence="2" id="KW-1185">Reference proteome</keyword>
<dbReference type="Proteomes" id="UP000784880">
    <property type="component" value="Unassembled WGS sequence"/>
</dbReference>
<organism evidence="1 2">
    <name type="scientific">Evansella tamaricis</name>
    <dbReference type="NCBI Taxonomy" id="2069301"/>
    <lineage>
        <taxon>Bacteria</taxon>
        <taxon>Bacillati</taxon>
        <taxon>Bacillota</taxon>
        <taxon>Bacilli</taxon>
        <taxon>Bacillales</taxon>
        <taxon>Bacillaceae</taxon>
        <taxon>Evansella</taxon>
    </lineage>
</organism>
<reference evidence="1 2" key="1">
    <citation type="submission" date="2021-06" db="EMBL/GenBank/DDBJ databases">
        <title>Bacillus sp. RD4P76, an endophyte from a halophyte.</title>
        <authorList>
            <person name="Sun J.-Q."/>
        </authorList>
    </citation>
    <scope>NUCLEOTIDE SEQUENCE [LARGE SCALE GENOMIC DNA]</scope>
    <source>
        <strain evidence="1 2">CGMCC 1.15917</strain>
    </source>
</reference>
<sequence>MHHLLSFVQFILSIFLLGCSTENYQQIGNTEFKEFYESQTHVEFKGGEHKVVYPPEIGIEVSGVKYKLFIGDVSWFYDGEETFYYYTMSGAFQYPWLFEAYGIKPIEVSAGTELTFLYEYKPEKYRYILWEHKDSSNIKELVELSLIVPEERGTYYYSLQVHWLNEIPDQLSINHVNYYFSLEVD</sequence>
<protein>
    <submittedName>
        <fullName evidence="1">Uncharacterized protein</fullName>
    </submittedName>
</protein>
<evidence type="ECO:0000313" key="1">
    <source>
        <dbReference type="EMBL" id="MBU9711942.1"/>
    </source>
</evidence>
<evidence type="ECO:0000313" key="2">
    <source>
        <dbReference type="Proteomes" id="UP000784880"/>
    </source>
</evidence>
<dbReference type="RefSeq" id="WP_217066071.1">
    <property type="nucleotide sequence ID" value="NZ_JAHQCS010000088.1"/>
</dbReference>
<proteinExistence type="predicted"/>
<name>A0ABS6JE38_9BACI</name>
<comment type="caution">
    <text evidence="1">The sequence shown here is derived from an EMBL/GenBank/DDBJ whole genome shotgun (WGS) entry which is preliminary data.</text>
</comment>